<name>A0A3B1DWC6_9ZZZZ</name>
<dbReference type="EMBL" id="UOGL01000528">
    <property type="protein sequence ID" value="VAX41283.1"/>
    <property type="molecule type" value="Genomic_DNA"/>
</dbReference>
<organism evidence="2">
    <name type="scientific">hydrothermal vent metagenome</name>
    <dbReference type="NCBI Taxonomy" id="652676"/>
    <lineage>
        <taxon>unclassified sequences</taxon>
        <taxon>metagenomes</taxon>
        <taxon>ecological metagenomes</taxon>
    </lineage>
</organism>
<dbReference type="AlphaFoldDB" id="A0A3B1DWC6"/>
<gene>
    <name evidence="2" type="ORF">MNBD_PLANCTO02-1994</name>
</gene>
<accession>A0A3B1DWC6</accession>
<evidence type="ECO:0000313" key="2">
    <source>
        <dbReference type="EMBL" id="VAX41283.1"/>
    </source>
</evidence>
<evidence type="ECO:0000256" key="1">
    <source>
        <dbReference type="SAM" id="MobiDB-lite"/>
    </source>
</evidence>
<sequence length="148" mass="16307">MKKISLVLFIMTLFCLTSIVQADHKPRRHSRRVRRPIIFNIGGINIEIGTKRNGRRGVRVDVPQGGVHVDIDSKNAKQGNGGVHVVQNGITYWGDGIFPTSPVAPPLPESNIELGAPTESGEPFDLDEPIEEKMKKQNQTIVPPAPKK</sequence>
<reference evidence="2" key="1">
    <citation type="submission" date="2018-06" db="EMBL/GenBank/DDBJ databases">
        <authorList>
            <person name="Zhirakovskaya E."/>
        </authorList>
    </citation>
    <scope>NUCLEOTIDE SEQUENCE</scope>
</reference>
<proteinExistence type="predicted"/>
<feature type="region of interest" description="Disordered" evidence="1">
    <location>
        <begin position="104"/>
        <end position="127"/>
    </location>
</feature>
<protein>
    <submittedName>
        <fullName evidence="2">Uncharacterized protein</fullName>
    </submittedName>
</protein>